<dbReference type="InterPro" id="IPR002656">
    <property type="entry name" value="Acyl_transf_3_dom"/>
</dbReference>
<keyword evidence="1" id="KW-0472">Membrane</keyword>
<feature type="transmembrane region" description="Helical" evidence="1">
    <location>
        <begin position="285"/>
        <end position="308"/>
    </location>
</feature>
<evidence type="ECO:0000256" key="1">
    <source>
        <dbReference type="SAM" id="Phobius"/>
    </source>
</evidence>
<feature type="domain" description="Acyltransferase 3" evidence="2">
    <location>
        <begin position="11"/>
        <end position="339"/>
    </location>
</feature>
<feature type="transmembrane region" description="Helical" evidence="1">
    <location>
        <begin position="162"/>
        <end position="180"/>
    </location>
</feature>
<dbReference type="RefSeq" id="WP_076465299.1">
    <property type="nucleotide sequence ID" value="NZ_FTMN01000010.1"/>
</dbReference>
<keyword evidence="3" id="KW-0378">Hydrolase</keyword>
<feature type="transmembrane region" description="Helical" evidence="1">
    <location>
        <begin position="221"/>
        <end position="242"/>
    </location>
</feature>
<reference evidence="3 4" key="1">
    <citation type="submission" date="2017-01" db="EMBL/GenBank/DDBJ databases">
        <authorList>
            <person name="Mah S.A."/>
            <person name="Swanson W.J."/>
            <person name="Moy G.W."/>
            <person name="Vacquier V.D."/>
        </authorList>
    </citation>
    <scope>NUCLEOTIDE SEQUENCE [LARGE SCALE GENOMIC DNA]</scope>
    <source>
        <strain evidence="3 4">DSM 7027</strain>
    </source>
</reference>
<dbReference type="EMBL" id="FTMN01000010">
    <property type="protein sequence ID" value="SIQ87902.1"/>
    <property type="molecule type" value="Genomic_DNA"/>
</dbReference>
<keyword evidence="1" id="KW-1133">Transmembrane helix</keyword>
<evidence type="ECO:0000313" key="3">
    <source>
        <dbReference type="EMBL" id="SIQ87902.1"/>
    </source>
</evidence>
<keyword evidence="4" id="KW-1185">Reference proteome</keyword>
<protein>
    <submittedName>
        <fullName evidence="3">Peptidoglycan/LPS O-acetylase OafA/YrhL, contains acyltransferase and SGNH-hydrolase domains</fullName>
    </submittedName>
</protein>
<proteinExistence type="predicted"/>
<dbReference type="InterPro" id="IPR050879">
    <property type="entry name" value="Acyltransferase_3"/>
</dbReference>
<dbReference type="PANTHER" id="PTHR23028:SF53">
    <property type="entry name" value="ACYL_TRANSF_3 DOMAIN-CONTAINING PROTEIN"/>
    <property type="match status" value="1"/>
</dbReference>
<feature type="transmembrane region" description="Helical" evidence="1">
    <location>
        <begin position="328"/>
        <end position="346"/>
    </location>
</feature>
<keyword evidence="3" id="KW-0012">Acyltransferase</keyword>
<feature type="transmembrane region" description="Helical" evidence="1">
    <location>
        <begin position="130"/>
        <end position="155"/>
    </location>
</feature>
<dbReference type="PANTHER" id="PTHR23028">
    <property type="entry name" value="ACETYLTRANSFERASE"/>
    <property type="match status" value="1"/>
</dbReference>
<accession>A0A1N6WD12</accession>
<sequence length="359" mass="41496">MQSSNIQYLPRLDHLRGLAAMIVFTYHLYHHFYHSWQPNPDAWYLGLMVEGHTGVGLFFVLSGFIFMLISLKNGEIRYGDFMRNRFLRIFPLFLFVFFVAISIGRNNFGAADVLYLFFSNLGQAPTSGSFITGAAWTISVEFTFYAIFPFLAMAVADKGATYLSRLVLILLLFKLGAYFINEAPKHMLYSTLLGRLDQFLIGMMAAMVYQRAQEKRWLQQWYWLPLSLLAVWAGVGAMAHFFSYQAQEQHEPWWVIWPTLEALLWAGVCLAYLCTSVQLPKFLNWVLELMGQVSYSWYLLHALVLWLWSQLLGPLSLGSFWIDLPLNMLVVGSLSLAFAKLSYHTLEEPFLGMRRRYTE</sequence>
<feature type="transmembrane region" description="Helical" evidence="1">
    <location>
        <begin position="52"/>
        <end position="71"/>
    </location>
</feature>
<dbReference type="GO" id="GO:0000271">
    <property type="term" value="P:polysaccharide biosynthetic process"/>
    <property type="evidence" value="ECO:0007669"/>
    <property type="project" value="TreeGrafter"/>
</dbReference>
<feature type="transmembrane region" description="Helical" evidence="1">
    <location>
        <begin position="186"/>
        <end position="209"/>
    </location>
</feature>
<dbReference type="Proteomes" id="UP000186895">
    <property type="component" value="Unassembled WGS sequence"/>
</dbReference>
<evidence type="ECO:0000259" key="2">
    <source>
        <dbReference type="Pfam" id="PF01757"/>
    </source>
</evidence>
<feature type="transmembrane region" description="Helical" evidence="1">
    <location>
        <begin position="12"/>
        <end position="32"/>
    </location>
</feature>
<name>A0A1N6WD12_9GAMM</name>
<feature type="transmembrane region" description="Helical" evidence="1">
    <location>
        <begin position="92"/>
        <end position="118"/>
    </location>
</feature>
<keyword evidence="3" id="KW-0808">Transferase</keyword>
<feature type="transmembrane region" description="Helical" evidence="1">
    <location>
        <begin position="254"/>
        <end position="273"/>
    </location>
</feature>
<dbReference type="GO" id="GO:0016020">
    <property type="term" value="C:membrane"/>
    <property type="evidence" value="ECO:0007669"/>
    <property type="project" value="TreeGrafter"/>
</dbReference>
<dbReference type="eggNOG" id="COG1835">
    <property type="taxonomic scope" value="Bacteria"/>
</dbReference>
<keyword evidence="1" id="KW-0812">Transmembrane</keyword>
<dbReference type="STRING" id="49186.SAMN05421647_11087"/>
<dbReference type="AlphaFoldDB" id="A0A1N6WD12"/>
<evidence type="ECO:0000313" key="4">
    <source>
        <dbReference type="Proteomes" id="UP000186895"/>
    </source>
</evidence>
<organism evidence="3 4">
    <name type="scientific">Marinobacterium stanieri</name>
    <dbReference type="NCBI Taxonomy" id="49186"/>
    <lineage>
        <taxon>Bacteria</taxon>
        <taxon>Pseudomonadati</taxon>
        <taxon>Pseudomonadota</taxon>
        <taxon>Gammaproteobacteria</taxon>
        <taxon>Oceanospirillales</taxon>
        <taxon>Oceanospirillaceae</taxon>
        <taxon>Marinobacterium</taxon>
    </lineage>
</organism>
<gene>
    <name evidence="3" type="ORF">SAMN05421647_11087</name>
</gene>
<dbReference type="GO" id="GO:0016747">
    <property type="term" value="F:acyltransferase activity, transferring groups other than amino-acyl groups"/>
    <property type="evidence" value="ECO:0007669"/>
    <property type="project" value="InterPro"/>
</dbReference>
<dbReference type="Pfam" id="PF01757">
    <property type="entry name" value="Acyl_transf_3"/>
    <property type="match status" value="1"/>
</dbReference>
<dbReference type="GO" id="GO:0016787">
    <property type="term" value="F:hydrolase activity"/>
    <property type="evidence" value="ECO:0007669"/>
    <property type="project" value="UniProtKB-KW"/>
</dbReference>